<sequence>MNNTLFMFSLTIILLITSLAANPPPVFVCYTDTDLPNPVCQSTMHQPDGKLQDLTLQPPNQKRFHCDRYFLALCCPIKPSKELSCQQAGYLPPHDF</sequence>
<feature type="signal peptide" evidence="1">
    <location>
        <begin position="1"/>
        <end position="21"/>
    </location>
</feature>
<dbReference type="EMBL" id="AJIL01000041">
    <property type="protein sequence ID" value="KNE99945.1"/>
    <property type="molecule type" value="Genomic_DNA"/>
</dbReference>
<evidence type="ECO:0000313" key="2">
    <source>
        <dbReference type="EMBL" id="KNE99945.1"/>
    </source>
</evidence>
<reference evidence="3" key="1">
    <citation type="submission" date="2014-03" db="EMBL/GenBank/DDBJ databases">
        <title>The Genome Sequence of Puccinia striiformis f. sp. tritici PST-78.</title>
        <authorList>
            <consortium name="The Broad Institute Genome Sequencing Platform"/>
            <person name="Cuomo C."/>
            <person name="Hulbert S."/>
            <person name="Chen X."/>
            <person name="Walker B."/>
            <person name="Young S.K."/>
            <person name="Zeng Q."/>
            <person name="Gargeya S."/>
            <person name="Fitzgerald M."/>
            <person name="Haas B."/>
            <person name="Abouelleil A."/>
            <person name="Alvarado L."/>
            <person name="Arachchi H.M."/>
            <person name="Berlin A.M."/>
            <person name="Chapman S.B."/>
            <person name="Goldberg J."/>
            <person name="Griggs A."/>
            <person name="Gujja S."/>
            <person name="Hansen M."/>
            <person name="Howarth C."/>
            <person name="Imamovic A."/>
            <person name="Larimer J."/>
            <person name="McCowan C."/>
            <person name="Montmayeur A."/>
            <person name="Murphy C."/>
            <person name="Neiman D."/>
            <person name="Pearson M."/>
            <person name="Priest M."/>
            <person name="Roberts A."/>
            <person name="Saif S."/>
            <person name="Shea T."/>
            <person name="Sisk P."/>
            <person name="Sykes S."/>
            <person name="Wortman J."/>
            <person name="Nusbaum C."/>
            <person name="Birren B."/>
        </authorList>
    </citation>
    <scope>NUCLEOTIDE SEQUENCE [LARGE SCALE GENOMIC DNA]</scope>
    <source>
        <strain evidence="3">race PST-78</strain>
    </source>
</reference>
<proteinExistence type="predicted"/>
<evidence type="ECO:0000256" key="1">
    <source>
        <dbReference type="SAM" id="SignalP"/>
    </source>
</evidence>
<dbReference type="AlphaFoldDB" id="A0A0L0VKZ9"/>
<evidence type="ECO:0000313" key="3">
    <source>
        <dbReference type="Proteomes" id="UP000054564"/>
    </source>
</evidence>
<keyword evidence="3" id="KW-1185">Reference proteome</keyword>
<organism evidence="2 3">
    <name type="scientific">Puccinia striiformis f. sp. tritici PST-78</name>
    <dbReference type="NCBI Taxonomy" id="1165861"/>
    <lineage>
        <taxon>Eukaryota</taxon>
        <taxon>Fungi</taxon>
        <taxon>Dikarya</taxon>
        <taxon>Basidiomycota</taxon>
        <taxon>Pucciniomycotina</taxon>
        <taxon>Pucciniomycetes</taxon>
        <taxon>Pucciniales</taxon>
        <taxon>Pucciniaceae</taxon>
        <taxon>Puccinia</taxon>
    </lineage>
</organism>
<protein>
    <submittedName>
        <fullName evidence="2">Uncharacterized protein</fullName>
    </submittedName>
</protein>
<keyword evidence="1" id="KW-0732">Signal</keyword>
<name>A0A0L0VKZ9_9BASI</name>
<gene>
    <name evidence="2" type="ORF">PSTG_06798</name>
</gene>
<comment type="caution">
    <text evidence="2">The sequence shown here is derived from an EMBL/GenBank/DDBJ whole genome shotgun (WGS) entry which is preliminary data.</text>
</comment>
<accession>A0A0L0VKZ9</accession>
<dbReference type="Proteomes" id="UP000054564">
    <property type="component" value="Unassembled WGS sequence"/>
</dbReference>
<feature type="chain" id="PRO_5005550312" evidence="1">
    <location>
        <begin position="22"/>
        <end position="96"/>
    </location>
</feature>